<dbReference type="SUPFAM" id="SSF52540">
    <property type="entry name" value="P-loop containing nucleoside triphosphate hydrolases"/>
    <property type="match status" value="1"/>
</dbReference>
<gene>
    <name evidence="4" type="ORF">IDM40_08390</name>
</gene>
<dbReference type="InterPro" id="IPR027417">
    <property type="entry name" value="P-loop_NTPase"/>
</dbReference>
<feature type="transmembrane region" description="Helical" evidence="2">
    <location>
        <begin position="103"/>
        <end position="122"/>
    </location>
</feature>
<protein>
    <recommendedName>
        <fullName evidence="3">AAA+ ATPase domain-containing protein</fullName>
    </recommendedName>
</protein>
<keyword evidence="2" id="KW-0812">Transmembrane</keyword>
<accession>A0ABR9P4E6</accession>
<evidence type="ECO:0000259" key="3">
    <source>
        <dbReference type="SMART" id="SM00382"/>
    </source>
</evidence>
<name>A0ABR9P4E6_9ACTN</name>
<feature type="domain" description="AAA+ ATPase" evidence="3">
    <location>
        <begin position="349"/>
        <end position="527"/>
    </location>
</feature>
<feature type="region of interest" description="Disordered" evidence="1">
    <location>
        <begin position="26"/>
        <end position="55"/>
    </location>
</feature>
<feature type="transmembrane region" description="Helical" evidence="2">
    <location>
        <begin position="79"/>
        <end position="97"/>
    </location>
</feature>
<feature type="transmembrane region" description="Helical" evidence="2">
    <location>
        <begin position="142"/>
        <end position="161"/>
    </location>
</feature>
<dbReference type="SMART" id="SM00382">
    <property type="entry name" value="AAA"/>
    <property type="match status" value="1"/>
</dbReference>
<dbReference type="RefSeq" id="WP_193121363.1">
    <property type="nucleotide sequence ID" value="NZ_JADBGI010000006.1"/>
</dbReference>
<keyword evidence="2" id="KW-0472">Membrane</keyword>
<dbReference type="EMBL" id="JADBGI010000006">
    <property type="protein sequence ID" value="MBE2998719.1"/>
    <property type="molecule type" value="Genomic_DNA"/>
</dbReference>
<dbReference type="Proteomes" id="UP000806528">
    <property type="component" value="Unassembled WGS sequence"/>
</dbReference>
<organism evidence="4 5">
    <name type="scientific">Nocardiopsis coralli</name>
    <dbReference type="NCBI Taxonomy" id="2772213"/>
    <lineage>
        <taxon>Bacteria</taxon>
        <taxon>Bacillati</taxon>
        <taxon>Actinomycetota</taxon>
        <taxon>Actinomycetes</taxon>
        <taxon>Streptosporangiales</taxon>
        <taxon>Nocardiopsidaceae</taxon>
        <taxon>Nocardiopsis</taxon>
    </lineage>
</organism>
<keyword evidence="5" id="KW-1185">Reference proteome</keyword>
<keyword evidence="2" id="KW-1133">Transmembrane helix</keyword>
<dbReference type="InterPro" id="IPR003593">
    <property type="entry name" value="AAA+_ATPase"/>
</dbReference>
<dbReference type="Gene3D" id="3.40.50.300">
    <property type="entry name" value="P-loop containing nucleotide triphosphate hydrolases"/>
    <property type="match status" value="1"/>
</dbReference>
<evidence type="ECO:0000256" key="1">
    <source>
        <dbReference type="SAM" id="MobiDB-lite"/>
    </source>
</evidence>
<sequence length="750" mass="79457">MANTTKPSKKELEKALRADFERTLAQAMERAGAESHSAAGTKRSQENEATTGKEQATAFLERLRRVEDTALRHRLRLQYQPHLVGAAVAATALIAQAAQLAVGPWACAAGTGALMAATLAAVRTRRAGWWAEAGAWLRAHPLRMVLVGSTAWTWMVCSLLVGFDGAHMLATGGLGALVALSAHWWRTHRIAYPEAAAQAKEQAAEEIADVDHIAEAWAANLAAENKPLAGTSLTDYERTQHGHQWTVLLRPGGGGLAELRAKATAISTAIDVDVPMISLERHPTGRPTRAVLRVTVDSPVTDGVPVTHDEDGPVVADLPLWNAKAGDITLGPYADGVGVKSWKTYRPNSLYGGYIFGDTGSGKSELLNLIALGLLASGTTAYWYLDGQEGASSPLVAAHADWDCSESPSKARQALEAACAVMKMRQMQNKAAQAKGFTPSSERPGLVLIIDESHLVLTDYVRIRKASGFAGKSNAELAELIGRTGRKVGVALICASQDTTLKAFGNSGPLRSSLLRGNGVVMFSTNRISAGILPNFSANPADLPDGGGYAYSLETTDATGAKHSRSATFRGAYTEDFGPDLARYPTRVLEEDSATVIDLYQNQAYERRHEITAEAKAEAVGADIDAFKRGEIDINDFLFGNGHTTPAAAATSTTGGDGSALPELAVLPSLSELVNTPAEDDEDLVDTSGLTAVQRAVYEAVSDGISRTRDIPGVIGRSERAVYNAKGVLIEHGLLVQAGRGELALTSRAA</sequence>
<comment type="caution">
    <text evidence="4">The sequence shown here is derived from an EMBL/GenBank/DDBJ whole genome shotgun (WGS) entry which is preliminary data.</text>
</comment>
<reference evidence="4 5" key="1">
    <citation type="submission" date="2020-09" db="EMBL/GenBank/DDBJ databases">
        <title>Diversity and distribution of actinomycetes associated with coral in the coast of Hainan.</title>
        <authorList>
            <person name="Li F."/>
        </authorList>
    </citation>
    <scope>NUCLEOTIDE SEQUENCE [LARGE SCALE GENOMIC DNA]</scope>
    <source>
        <strain evidence="4 5">HNM0947</strain>
    </source>
</reference>
<evidence type="ECO:0000313" key="5">
    <source>
        <dbReference type="Proteomes" id="UP000806528"/>
    </source>
</evidence>
<evidence type="ECO:0000313" key="4">
    <source>
        <dbReference type="EMBL" id="MBE2998719.1"/>
    </source>
</evidence>
<evidence type="ECO:0000256" key="2">
    <source>
        <dbReference type="SAM" id="Phobius"/>
    </source>
</evidence>
<proteinExistence type="predicted"/>